<dbReference type="Pfam" id="PF01408">
    <property type="entry name" value="GFO_IDH_MocA"/>
    <property type="match status" value="1"/>
</dbReference>
<dbReference type="InterPro" id="IPR055170">
    <property type="entry name" value="GFO_IDH_MocA-like_dom"/>
</dbReference>
<dbReference type="PANTHER" id="PTHR43249:SF1">
    <property type="entry name" value="D-GLUCOSIDE 3-DEHYDROGENASE"/>
    <property type="match status" value="1"/>
</dbReference>
<evidence type="ECO:0000259" key="1">
    <source>
        <dbReference type="Pfam" id="PF01408"/>
    </source>
</evidence>
<evidence type="ECO:0000259" key="2">
    <source>
        <dbReference type="Pfam" id="PF22725"/>
    </source>
</evidence>
<feature type="domain" description="GFO/IDH/MocA-like oxidoreductase" evidence="2">
    <location>
        <begin position="136"/>
        <end position="259"/>
    </location>
</feature>
<dbReference type="EMBL" id="AQHR01000025">
    <property type="protein sequence ID" value="EON78657.1"/>
    <property type="molecule type" value="Genomic_DNA"/>
</dbReference>
<protein>
    <submittedName>
        <fullName evidence="3">Oxidoreductase-like protein</fullName>
    </submittedName>
</protein>
<dbReference type="STRING" id="1232681.ADIS_0831"/>
<sequence length="345" mass="36612">MSETMSKKELGFGIIGTGAIAGMHAAAINACESARLVAVCSSTAERASQAAEKFGVPADHQIEEFLKREDIDIVAICTHSGNHLEPALEAARAGKHVLLEKPIEVSLDRADQLIAACEQAGVKLGVIFQNRLKPGYLKLKHTVQEGRLGKLLLGTAAINWYRDPSYYSGSDWKGTLKGDGGAALINQGVHTIDLLLDIMGEAQSVFGQVRTVVHAIEGEDLGAALVNFKNGALGTITGGTALFPGNPERLEVYGEKGNIILEAGKIVVWNVSGSDAGVPDSDVGGSGASDPMAIDFRLHQGQVEDMVEAVLANREPMVTGRDARRSLELILGIYESSKSNLLVKF</sequence>
<gene>
    <name evidence="3" type="ORF">ADIS_0831</name>
</gene>
<dbReference type="Gene3D" id="3.40.50.720">
    <property type="entry name" value="NAD(P)-binding Rossmann-like Domain"/>
    <property type="match status" value="1"/>
</dbReference>
<reference evidence="3 4" key="1">
    <citation type="submission" date="2013-02" db="EMBL/GenBank/DDBJ databases">
        <title>A novel strain isolated from Lonar lake, Maharashtra, India.</title>
        <authorList>
            <person name="Singh A."/>
        </authorList>
    </citation>
    <scope>NUCLEOTIDE SEQUENCE [LARGE SCALE GENOMIC DNA]</scope>
    <source>
        <strain evidence="3 4">AK24</strain>
    </source>
</reference>
<comment type="caution">
    <text evidence="3">The sequence shown here is derived from an EMBL/GenBank/DDBJ whole genome shotgun (WGS) entry which is preliminary data.</text>
</comment>
<dbReference type="Pfam" id="PF22725">
    <property type="entry name" value="GFO_IDH_MocA_C3"/>
    <property type="match status" value="1"/>
</dbReference>
<dbReference type="GO" id="GO:0000166">
    <property type="term" value="F:nucleotide binding"/>
    <property type="evidence" value="ECO:0007669"/>
    <property type="project" value="InterPro"/>
</dbReference>
<name>R7ZX62_9BACT</name>
<dbReference type="SUPFAM" id="SSF55347">
    <property type="entry name" value="Glyceraldehyde-3-phosphate dehydrogenase-like, C-terminal domain"/>
    <property type="match status" value="1"/>
</dbReference>
<evidence type="ECO:0000313" key="4">
    <source>
        <dbReference type="Proteomes" id="UP000013909"/>
    </source>
</evidence>
<organism evidence="3 4">
    <name type="scientific">Lunatimonas lonarensis</name>
    <dbReference type="NCBI Taxonomy" id="1232681"/>
    <lineage>
        <taxon>Bacteria</taxon>
        <taxon>Pseudomonadati</taxon>
        <taxon>Bacteroidota</taxon>
        <taxon>Cytophagia</taxon>
        <taxon>Cytophagales</taxon>
        <taxon>Cyclobacteriaceae</taxon>
    </lineage>
</organism>
<dbReference type="InterPro" id="IPR000683">
    <property type="entry name" value="Gfo/Idh/MocA-like_OxRdtase_N"/>
</dbReference>
<dbReference type="SUPFAM" id="SSF51735">
    <property type="entry name" value="NAD(P)-binding Rossmann-fold domains"/>
    <property type="match status" value="1"/>
</dbReference>
<keyword evidence="4" id="KW-1185">Reference proteome</keyword>
<dbReference type="AlphaFoldDB" id="R7ZX62"/>
<evidence type="ECO:0000313" key="3">
    <source>
        <dbReference type="EMBL" id="EON78657.1"/>
    </source>
</evidence>
<proteinExistence type="predicted"/>
<accession>R7ZX62</accession>
<dbReference type="PATRIC" id="fig|1288963.3.peg.830"/>
<dbReference type="InterPro" id="IPR052515">
    <property type="entry name" value="Gfo/Idh/MocA_Oxidoreductase"/>
</dbReference>
<dbReference type="InterPro" id="IPR036291">
    <property type="entry name" value="NAD(P)-bd_dom_sf"/>
</dbReference>
<dbReference type="Gene3D" id="3.30.360.10">
    <property type="entry name" value="Dihydrodipicolinate Reductase, domain 2"/>
    <property type="match status" value="1"/>
</dbReference>
<feature type="domain" description="Gfo/Idh/MocA-like oxidoreductase N-terminal" evidence="1">
    <location>
        <begin position="11"/>
        <end position="127"/>
    </location>
</feature>
<dbReference type="PANTHER" id="PTHR43249">
    <property type="entry name" value="UDP-N-ACETYL-2-AMINO-2-DEOXY-D-GLUCURONATE OXIDASE"/>
    <property type="match status" value="1"/>
</dbReference>
<dbReference type="Proteomes" id="UP000013909">
    <property type="component" value="Unassembled WGS sequence"/>
</dbReference>